<evidence type="ECO:0000256" key="2">
    <source>
        <dbReference type="SAM" id="Phobius"/>
    </source>
</evidence>
<protein>
    <recommendedName>
        <fullName evidence="4">Ycf20</fullName>
    </recommendedName>
</protein>
<reference evidence="3" key="2">
    <citation type="journal article" date="2019" name="Mol. Phylogenet. Evol.">
        <title>Reassessment of the classification of bryopsidales (chlorophyta) based on chloroplast phylogenomic analyses.</title>
        <authorList>
            <person name="Cremen M.C."/>
            <person name="Leliaert F."/>
            <person name="West J."/>
            <person name="Lam D.W."/>
            <person name="Shimada S."/>
            <person name="Lopez-Bautista J.M."/>
            <person name="Verbruggen H."/>
        </authorList>
    </citation>
    <scope>NUCLEOTIDE SEQUENCE</scope>
</reference>
<dbReference type="AlphaFoldDB" id="A0A386AXR1"/>
<keyword evidence="2" id="KW-0472">Membrane</keyword>
<evidence type="ECO:0008006" key="4">
    <source>
        <dbReference type="Google" id="ProtNLM"/>
    </source>
</evidence>
<proteinExistence type="inferred from homology"/>
<dbReference type="Pfam" id="PF04483">
    <property type="entry name" value="DUF565"/>
    <property type="match status" value="1"/>
</dbReference>
<keyword evidence="3" id="KW-0934">Plastid</keyword>
<evidence type="ECO:0000256" key="1">
    <source>
        <dbReference type="ARBA" id="ARBA00009846"/>
    </source>
</evidence>
<feature type="transmembrane region" description="Helical" evidence="2">
    <location>
        <begin position="18"/>
        <end position="41"/>
    </location>
</feature>
<geneLocation type="chloroplast" evidence="3"/>
<comment type="similarity">
    <text evidence="1">Belongs to the ycf20 family.</text>
</comment>
<dbReference type="EMBL" id="MH591089">
    <property type="protein sequence ID" value="AYC64136.1"/>
    <property type="molecule type" value="Genomic_DNA"/>
</dbReference>
<dbReference type="InterPro" id="IPR007572">
    <property type="entry name" value="Uncharacterised_Ycf20"/>
</dbReference>
<sequence length="110" mass="12989">MRQATTFFKKCQQFKKHYFLESACSFYFGLIFGNLFGTFLNFLRNEIVWDGTVLIIIILFFEFFNYLIYKKKQGSFRLPFVSKRHGLVILKNFQIGILLGLFIDAFKVGS</sequence>
<keyword evidence="2" id="KW-1133">Transmembrane helix</keyword>
<keyword evidence="2" id="KW-0812">Transmembrane</keyword>
<name>A0A386AXR1_9CHLO</name>
<feature type="transmembrane region" description="Helical" evidence="2">
    <location>
        <begin position="88"/>
        <end position="106"/>
    </location>
</feature>
<organism evidence="3">
    <name type="scientific">Johnson-sea-linkia profunda</name>
    <dbReference type="NCBI Taxonomy" id="575876"/>
    <lineage>
        <taxon>Eukaryota</taxon>
        <taxon>Viridiplantae</taxon>
        <taxon>Chlorophyta</taxon>
        <taxon>core chlorophytes</taxon>
        <taxon>Ulvophyceae</taxon>
        <taxon>TCBD clade</taxon>
        <taxon>Bryopsidales</taxon>
        <taxon>Halimedineae</taxon>
        <taxon>Halimedaceae</taxon>
        <taxon>Rhipileae</taxon>
        <taxon>Johnson-sea-linkia</taxon>
    </lineage>
</organism>
<keyword evidence="3" id="KW-0150">Chloroplast</keyword>
<accession>A0A386AXR1</accession>
<evidence type="ECO:0000313" key="3">
    <source>
        <dbReference type="EMBL" id="AYC64136.1"/>
    </source>
</evidence>
<feature type="transmembrane region" description="Helical" evidence="2">
    <location>
        <begin position="47"/>
        <end position="68"/>
    </location>
</feature>
<gene>
    <name evidence="3" type="primary">ycf20</name>
</gene>
<reference evidence="3" key="1">
    <citation type="submission" date="2018-07" db="EMBL/GenBank/DDBJ databases">
        <authorList>
            <person name="Quirk P.G."/>
            <person name="Krulwich T.A."/>
        </authorList>
    </citation>
    <scope>NUCLEOTIDE SEQUENCE</scope>
</reference>